<proteinExistence type="predicted"/>
<dbReference type="EMBL" id="JBJXBP010000002">
    <property type="protein sequence ID" value="KAL3845260.1"/>
    <property type="molecule type" value="Genomic_DNA"/>
</dbReference>
<sequence length="460" mass="52363">MALVLQAKDAVEWDYRGEGAVNLVLAYCGNSPNFVGKVLRIQKVPRNKPENSHSALTKHECLLWGEVEGIFSAPTREIAEQLYVQHVMRPLLGSEHVDPGICVLVSREFLEAVERKVLRQRPSKRVDAAKVNPLCDSVLLIADHSMFPHGTFSGYIKEDYCISVEIKVLFSTSILFASRPYMFIWEENAVKRSTTRFRMHQALKLHQGEISQISKYDPLDLFSRSKDRVRRAIRSLFITPQNNFRVFLNGGLVFGGMGDTTDSTCNGVDQGFDDALRHIILAKDGLHQKYFVELVAEAAYRSSLLDRLLEVQKLDVVDIEGAIHAYYDIVSKPCLVCQEKDENKLSGKYSYLHSLSRDEGLKIVKNYLISATAKDLSMMISFRSRENVDPDPSYRAVFLESTNQCFDYKASFIDLDMKPLKKMEYYYELDRKIVSCYVQMEEAEKVAENGQGIKETSNSD</sequence>
<dbReference type="AlphaFoldDB" id="A0ABD3UA12"/>
<evidence type="ECO:0000256" key="3">
    <source>
        <dbReference type="ARBA" id="ARBA00022741"/>
    </source>
</evidence>
<reference evidence="7 8" key="1">
    <citation type="submission" date="2024-12" db="EMBL/GenBank/DDBJ databases">
        <title>The unique morphological basis and parallel evolutionary history of personate flowers in Penstemon.</title>
        <authorList>
            <person name="Depatie T.H."/>
            <person name="Wessinger C.A."/>
        </authorList>
    </citation>
    <scope>NUCLEOTIDE SEQUENCE [LARGE SCALE GENOMIC DNA]</scope>
    <source>
        <strain evidence="7">WTNN_2</strain>
        <tissue evidence="7">Leaf</tissue>
    </source>
</reference>
<comment type="catalytic activity">
    <reaction evidence="6">
        <text>1D-myo-inositol 1,3,4,5,6-pentakisphosphate + ATP = 1D-myo-inositol hexakisphosphate + ADP + H(+)</text>
        <dbReference type="Rhea" id="RHEA:20313"/>
        <dbReference type="ChEBI" id="CHEBI:15378"/>
        <dbReference type="ChEBI" id="CHEBI:30616"/>
        <dbReference type="ChEBI" id="CHEBI:57733"/>
        <dbReference type="ChEBI" id="CHEBI:58130"/>
        <dbReference type="ChEBI" id="CHEBI:456216"/>
        <dbReference type="EC" id="2.7.1.158"/>
    </reaction>
</comment>
<keyword evidence="3 6" id="KW-0547">Nucleotide-binding</keyword>
<keyword evidence="5 6" id="KW-0067">ATP-binding</keyword>
<comment type="function">
    <text evidence="6">Phosphorylates Ins(1,3,4,5,6)P5 at position 2 to form Ins(1,2,3,4,5,6)P6 (InsP6 or phytate).</text>
</comment>
<dbReference type="EC" id="2.7.1.158" evidence="1 6"/>
<evidence type="ECO:0000256" key="6">
    <source>
        <dbReference type="RuleBase" id="RU364126"/>
    </source>
</evidence>
<evidence type="ECO:0000256" key="2">
    <source>
        <dbReference type="ARBA" id="ARBA00022679"/>
    </source>
</evidence>
<comment type="domain">
    <text evidence="6">The EXKPK motif is conserved in inositol-pentakisphosphate 2-kinases of both family 1 and 2.</text>
</comment>
<accession>A0ABD3UA12</accession>
<organism evidence="7 8">
    <name type="scientific">Penstemon smallii</name>
    <dbReference type="NCBI Taxonomy" id="265156"/>
    <lineage>
        <taxon>Eukaryota</taxon>
        <taxon>Viridiplantae</taxon>
        <taxon>Streptophyta</taxon>
        <taxon>Embryophyta</taxon>
        <taxon>Tracheophyta</taxon>
        <taxon>Spermatophyta</taxon>
        <taxon>Magnoliopsida</taxon>
        <taxon>eudicotyledons</taxon>
        <taxon>Gunneridae</taxon>
        <taxon>Pentapetalae</taxon>
        <taxon>asterids</taxon>
        <taxon>lamiids</taxon>
        <taxon>Lamiales</taxon>
        <taxon>Plantaginaceae</taxon>
        <taxon>Cheloneae</taxon>
        <taxon>Penstemon</taxon>
    </lineage>
</organism>
<gene>
    <name evidence="7" type="ORF">ACJIZ3_002663</name>
</gene>
<dbReference type="PANTHER" id="PTHR14456">
    <property type="entry name" value="INOSITOL POLYPHOSPHATE KINASE 1"/>
    <property type="match status" value="1"/>
</dbReference>
<dbReference type="Gene3D" id="3.30.200.110">
    <property type="entry name" value="Inositol-pentakisphosphate 2-kinase, N-lobe"/>
    <property type="match status" value="1"/>
</dbReference>
<name>A0ABD3UA12_9LAMI</name>
<keyword evidence="4 6" id="KW-0418">Kinase</keyword>
<dbReference type="Pfam" id="PF06090">
    <property type="entry name" value="Ins_P5_2-kin"/>
    <property type="match status" value="1"/>
</dbReference>
<evidence type="ECO:0000256" key="4">
    <source>
        <dbReference type="ARBA" id="ARBA00022777"/>
    </source>
</evidence>
<evidence type="ECO:0000256" key="5">
    <source>
        <dbReference type="ARBA" id="ARBA00022840"/>
    </source>
</evidence>
<keyword evidence="8" id="KW-1185">Reference proteome</keyword>
<evidence type="ECO:0000256" key="1">
    <source>
        <dbReference type="ARBA" id="ARBA00012023"/>
    </source>
</evidence>
<comment type="caution">
    <text evidence="7">The sequence shown here is derived from an EMBL/GenBank/DDBJ whole genome shotgun (WGS) entry which is preliminary data.</text>
</comment>
<dbReference type="PANTHER" id="PTHR14456:SF2">
    <property type="entry name" value="INOSITOL-PENTAKISPHOSPHATE 2-KINASE"/>
    <property type="match status" value="1"/>
</dbReference>
<evidence type="ECO:0000313" key="7">
    <source>
        <dbReference type="EMBL" id="KAL3845260.1"/>
    </source>
</evidence>
<dbReference type="InterPro" id="IPR009286">
    <property type="entry name" value="Ins_P5_2-kin"/>
</dbReference>
<dbReference type="GO" id="GO:0005524">
    <property type="term" value="F:ATP binding"/>
    <property type="evidence" value="ECO:0007669"/>
    <property type="project" value="UniProtKB-KW"/>
</dbReference>
<dbReference type="Proteomes" id="UP001634393">
    <property type="component" value="Unassembled WGS sequence"/>
</dbReference>
<keyword evidence="2 6" id="KW-0808">Transferase</keyword>
<dbReference type="GO" id="GO:0035299">
    <property type="term" value="F:inositol-1,3,4,5,6-pentakisphosphate 2-kinase activity"/>
    <property type="evidence" value="ECO:0007669"/>
    <property type="project" value="UniProtKB-EC"/>
</dbReference>
<protein>
    <recommendedName>
        <fullName evidence="1 6">Inositol-pentakisphosphate 2-kinase</fullName>
        <ecNumber evidence="1 6">2.7.1.158</ecNumber>
    </recommendedName>
</protein>
<dbReference type="InterPro" id="IPR043001">
    <property type="entry name" value="IP5_2-K_N_lobe"/>
</dbReference>
<evidence type="ECO:0000313" key="8">
    <source>
        <dbReference type="Proteomes" id="UP001634393"/>
    </source>
</evidence>